<dbReference type="EMBL" id="CP016540">
    <property type="protein sequence ID" value="ANU26960.1"/>
    <property type="molecule type" value="Genomic_DNA"/>
</dbReference>
<keyword evidence="1" id="KW-0732">Signal</keyword>
<dbReference type="AlphaFoldDB" id="A0A1B1S197"/>
<evidence type="ECO:0000313" key="2">
    <source>
        <dbReference type="EMBL" id="ANU26960.1"/>
    </source>
</evidence>
<accession>A0A1B1S197</accession>
<proteinExistence type="predicted"/>
<evidence type="ECO:0000313" key="3">
    <source>
        <dbReference type="Proteomes" id="UP000053354"/>
    </source>
</evidence>
<dbReference type="KEGG" id="pll:I858_008125"/>
<dbReference type="STRING" id="1302659.I858_008125"/>
<dbReference type="OrthoDB" id="7054537at2"/>
<keyword evidence="3" id="KW-1185">Reference proteome</keyword>
<feature type="signal peptide" evidence="1">
    <location>
        <begin position="1"/>
        <end position="24"/>
    </location>
</feature>
<organism evidence="2 3">
    <name type="scientific">Planococcus versutus</name>
    <dbReference type="NCBI Taxonomy" id="1302659"/>
    <lineage>
        <taxon>Bacteria</taxon>
        <taxon>Bacillati</taxon>
        <taxon>Bacillota</taxon>
        <taxon>Bacilli</taxon>
        <taxon>Bacillales</taxon>
        <taxon>Caryophanaceae</taxon>
        <taxon>Planococcus</taxon>
    </lineage>
</organism>
<reference evidence="2" key="1">
    <citation type="submission" date="2016-10" db="EMBL/GenBank/DDBJ databases">
        <authorList>
            <person name="See-Too W.S."/>
        </authorList>
    </citation>
    <scope>NUCLEOTIDE SEQUENCE</scope>
    <source>
        <strain evidence="2">L10.15</strain>
    </source>
</reference>
<name>A0A1B1S197_9BACL</name>
<protein>
    <submittedName>
        <fullName evidence="2">Amidase</fullName>
    </submittedName>
</protein>
<evidence type="ECO:0000256" key="1">
    <source>
        <dbReference type="SAM" id="SignalP"/>
    </source>
</evidence>
<dbReference type="RefSeq" id="WP_049693825.1">
    <property type="nucleotide sequence ID" value="NZ_CP016540.2"/>
</dbReference>
<sequence length="289" mass="32332">MKKIMIAGVWLVFMLTQNSFGVQAVEKDTRGTWLWNPWMINSDEAGTLAFLQSKNVNKVYVQIDEDIPVNVYSDFIEKAGAAGMTIYALDGASDWVAPKGFVKQDRLMNWLTTYQQQATPSQKFTGVHLDVEPYLYSGWNTNHAATVKSYQSLLHKAKASTAALSLLLEVDMPFWFDEILYKNTYGKGVLAEWVIANTASVTLMAYRDSAAMITELVKNEVAYAEKYGKVVVVGIETDQTDEGDNISFYEEGETYMENELATVAAYYSGIQGFGGIAVHHVDSWKTMKP</sequence>
<dbReference type="Proteomes" id="UP000053354">
    <property type="component" value="Chromosome"/>
</dbReference>
<gene>
    <name evidence="2" type="ORF">I858_008125</name>
</gene>
<feature type="chain" id="PRO_5008529079" evidence="1">
    <location>
        <begin position="25"/>
        <end position="289"/>
    </location>
</feature>